<organism evidence="2 3">
    <name type="scientific">Salinimicrobium oceani</name>
    <dbReference type="NCBI Taxonomy" id="2722702"/>
    <lineage>
        <taxon>Bacteria</taxon>
        <taxon>Pseudomonadati</taxon>
        <taxon>Bacteroidota</taxon>
        <taxon>Flavobacteriia</taxon>
        <taxon>Flavobacteriales</taxon>
        <taxon>Flavobacteriaceae</taxon>
        <taxon>Salinimicrobium</taxon>
    </lineage>
</organism>
<evidence type="ECO:0000259" key="1">
    <source>
        <dbReference type="Pfam" id="PF08448"/>
    </source>
</evidence>
<proteinExistence type="predicted"/>
<dbReference type="InterPro" id="IPR013656">
    <property type="entry name" value="PAS_4"/>
</dbReference>
<protein>
    <submittedName>
        <fullName evidence="2">PAS domain-containing protein</fullName>
    </submittedName>
</protein>
<accession>A0ABX1D698</accession>
<dbReference type="InterPro" id="IPR035965">
    <property type="entry name" value="PAS-like_dom_sf"/>
</dbReference>
<keyword evidence="3" id="KW-1185">Reference proteome</keyword>
<evidence type="ECO:0000313" key="2">
    <source>
        <dbReference type="EMBL" id="NJW55229.1"/>
    </source>
</evidence>
<dbReference type="EMBL" id="JAAVJR010000939">
    <property type="protein sequence ID" value="NJW55229.1"/>
    <property type="molecule type" value="Genomic_DNA"/>
</dbReference>
<dbReference type="Pfam" id="PF08448">
    <property type="entry name" value="PAS_4"/>
    <property type="match status" value="1"/>
</dbReference>
<reference evidence="2 3" key="1">
    <citation type="submission" date="2020-03" db="EMBL/GenBank/DDBJ databases">
        <title>Salinimicrobium sp. nov, isolated from SCS.</title>
        <authorList>
            <person name="Cao W.R."/>
        </authorList>
    </citation>
    <scope>NUCLEOTIDE SEQUENCE [LARGE SCALE GENOMIC DNA]</scope>
    <source>
        <strain evidence="3">J15B91</strain>
    </source>
</reference>
<comment type="caution">
    <text evidence="2">The sequence shown here is derived from an EMBL/GenBank/DDBJ whole genome shotgun (WGS) entry which is preliminary data.</text>
</comment>
<feature type="non-terminal residue" evidence="2">
    <location>
        <position position="128"/>
    </location>
</feature>
<feature type="domain" description="PAS fold-4" evidence="1">
    <location>
        <begin position="41"/>
        <end position="128"/>
    </location>
</feature>
<evidence type="ECO:0000313" key="3">
    <source>
        <dbReference type="Proteomes" id="UP000703674"/>
    </source>
</evidence>
<name>A0ABX1D698_9FLAO</name>
<dbReference type="RefSeq" id="WP_168139843.1">
    <property type="nucleotide sequence ID" value="NZ_JAAVJR010000939.1"/>
</dbReference>
<gene>
    <name evidence="2" type="ORF">HC175_20145</name>
</gene>
<dbReference type="Gene3D" id="3.30.450.20">
    <property type="entry name" value="PAS domain"/>
    <property type="match status" value="1"/>
</dbReference>
<sequence>LQLKEELAKKATDKYRKIINSMDEGFCLIEIIRDPSGACVDYKYVETNPVFELQTGLKDVTGKTVNELVPDLEPFWKETYGNVASTGESIRFEDYAQPMGRWFDVNSFRIDSPDEQHVAIIFKEITER</sequence>
<dbReference type="SUPFAM" id="SSF55785">
    <property type="entry name" value="PYP-like sensor domain (PAS domain)"/>
    <property type="match status" value="1"/>
</dbReference>
<feature type="non-terminal residue" evidence="2">
    <location>
        <position position="1"/>
    </location>
</feature>
<dbReference type="Proteomes" id="UP000703674">
    <property type="component" value="Unassembled WGS sequence"/>
</dbReference>